<accession>U1HK66</accession>
<dbReference type="PANTHER" id="PTHR13182:SF8">
    <property type="entry name" value="CYTOPLASMIC 60S SUBUNIT BIOGENESIS FACTOR ZNF622"/>
    <property type="match status" value="1"/>
</dbReference>
<evidence type="ECO:0000259" key="2">
    <source>
        <dbReference type="PROSITE" id="PS00028"/>
    </source>
</evidence>
<dbReference type="Pfam" id="PF12756">
    <property type="entry name" value="zf-C2H2_2"/>
    <property type="match status" value="1"/>
</dbReference>
<evidence type="ECO:0000313" key="3">
    <source>
        <dbReference type="EMBL" id="ERF69334.1"/>
    </source>
</evidence>
<organism evidence="3 4">
    <name type="scientific">Endocarpon pusillum (strain Z07020 / HMAS-L-300199)</name>
    <name type="common">Lichen-forming fungus</name>
    <dbReference type="NCBI Taxonomy" id="1263415"/>
    <lineage>
        <taxon>Eukaryota</taxon>
        <taxon>Fungi</taxon>
        <taxon>Dikarya</taxon>
        <taxon>Ascomycota</taxon>
        <taxon>Pezizomycotina</taxon>
        <taxon>Eurotiomycetes</taxon>
        <taxon>Chaetothyriomycetidae</taxon>
        <taxon>Verrucariales</taxon>
        <taxon>Verrucariaceae</taxon>
        <taxon>Endocarpon</taxon>
    </lineage>
</organism>
<dbReference type="InterPro" id="IPR036236">
    <property type="entry name" value="Znf_C2H2_sf"/>
</dbReference>
<dbReference type="RefSeq" id="XP_007805092.1">
    <property type="nucleotide sequence ID" value="XM_007806901.1"/>
</dbReference>
<feature type="region of interest" description="Disordered" evidence="1">
    <location>
        <begin position="62"/>
        <end position="91"/>
    </location>
</feature>
<dbReference type="AlphaFoldDB" id="U1HK66"/>
<dbReference type="GO" id="GO:0042273">
    <property type="term" value="P:ribosomal large subunit biogenesis"/>
    <property type="evidence" value="ECO:0007669"/>
    <property type="project" value="TreeGrafter"/>
</dbReference>
<dbReference type="PANTHER" id="PTHR13182">
    <property type="entry name" value="ZINC FINGER PROTEIN 622"/>
    <property type="match status" value="1"/>
</dbReference>
<dbReference type="eggNOG" id="KOG2785">
    <property type="taxonomic scope" value="Eukaryota"/>
</dbReference>
<feature type="region of interest" description="Disordered" evidence="1">
    <location>
        <begin position="196"/>
        <end position="236"/>
    </location>
</feature>
<protein>
    <recommendedName>
        <fullName evidence="2">C2H2-type domain-containing protein</fullName>
    </recommendedName>
</protein>
<dbReference type="Proteomes" id="UP000019373">
    <property type="component" value="Unassembled WGS sequence"/>
</dbReference>
<feature type="compositionally biased region" description="Polar residues" evidence="1">
    <location>
        <begin position="252"/>
        <end position="271"/>
    </location>
</feature>
<dbReference type="OMA" id="RVHAKSE"/>
<evidence type="ECO:0000256" key="1">
    <source>
        <dbReference type="SAM" id="MobiDB-lite"/>
    </source>
</evidence>
<proteinExistence type="predicted"/>
<feature type="region of interest" description="Disordered" evidence="1">
    <location>
        <begin position="250"/>
        <end position="271"/>
    </location>
</feature>
<reference evidence="4" key="1">
    <citation type="journal article" date="2014" name="BMC Genomics">
        <title>Genome characteristics reveal the impact of lichenization on lichen-forming fungus Endocarpon pusillum Hedwig (Verrucariales, Ascomycota).</title>
        <authorList>
            <person name="Wang Y.-Y."/>
            <person name="Liu B."/>
            <person name="Zhang X.-Y."/>
            <person name="Zhou Q.-M."/>
            <person name="Zhang T."/>
            <person name="Li H."/>
            <person name="Yu Y.-F."/>
            <person name="Zhang X.-L."/>
            <person name="Hao X.-Y."/>
            <person name="Wang M."/>
            <person name="Wang L."/>
            <person name="Wei J.-C."/>
        </authorList>
    </citation>
    <scope>NUCLEOTIDE SEQUENCE [LARGE SCALE GENOMIC DNA]</scope>
    <source>
        <strain evidence="4">Z07020 / HMAS-L-300199</strain>
    </source>
</reference>
<dbReference type="GO" id="GO:0030687">
    <property type="term" value="C:preribosome, large subunit precursor"/>
    <property type="evidence" value="ECO:0007669"/>
    <property type="project" value="TreeGrafter"/>
</dbReference>
<dbReference type="PROSITE" id="PS00028">
    <property type="entry name" value="ZINC_FINGER_C2H2_1"/>
    <property type="match status" value="1"/>
</dbReference>
<feature type="domain" description="C2H2-type" evidence="2">
    <location>
        <begin position="9"/>
        <end position="31"/>
    </location>
</feature>
<dbReference type="InterPro" id="IPR040025">
    <property type="entry name" value="Znf622/Rei1/Reh1"/>
</dbReference>
<feature type="compositionally biased region" description="Acidic residues" evidence="1">
    <location>
        <begin position="82"/>
        <end position="91"/>
    </location>
</feature>
<dbReference type="GeneID" id="19239073"/>
<dbReference type="HOGENOM" id="CLU_018787_2_1_1"/>
<gene>
    <name evidence="3" type="ORF">EPUS_04039</name>
</gene>
<feature type="compositionally biased region" description="Acidic residues" evidence="1">
    <location>
        <begin position="196"/>
        <end position="205"/>
    </location>
</feature>
<keyword evidence="4" id="KW-1185">Reference proteome</keyword>
<dbReference type="EMBL" id="KE721457">
    <property type="protein sequence ID" value="ERF69334.1"/>
    <property type="molecule type" value="Genomic_DNA"/>
</dbReference>
<sequence>MSSKKVFPCNTCDLVFENSQAQRTHMREPWHVYNLKRRMASLPPISADSYAENVATSLVSNKQESLDAAPSSAVVKPSPEEEHAEESDEFEDPIGEKAQINCCLFCTMDLDSLETNLEHMSLQHGLYIPEIEHLSSLETIVGYLRTVITEYKECLYCGMIKQSTEGIRRHMLDKGHCMINLDREPELLEFWDFSDSDEHDTDDEEAPKSRARKTDTTASKDLSEGEYTLPSGKVVESKSKAREARLFARRTASATKETSSRTITEGTIDNTDQNSLAYPAESLIRTQGGTRDRALAVRDALGLVGVSEQQMRSLVTVQRKMQRQQAIVRASASWAGDKGGIHQRHYKVKMNLRDG</sequence>
<dbReference type="InterPro" id="IPR041661">
    <property type="entry name" value="ZN622/Rei1/Reh1_Znf-C2H2"/>
</dbReference>
<dbReference type="InterPro" id="IPR013087">
    <property type="entry name" value="Znf_C2H2_type"/>
</dbReference>
<feature type="compositionally biased region" description="Basic and acidic residues" evidence="1">
    <location>
        <begin position="206"/>
        <end position="215"/>
    </location>
</feature>
<dbReference type="SUPFAM" id="SSF57667">
    <property type="entry name" value="beta-beta-alpha zinc fingers"/>
    <property type="match status" value="2"/>
</dbReference>
<dbReference type="SMART" id="SM00355">
    <property type="entry name" value="ZnF_C2H2"/>
    <property type="match status" value="3"/>
</dbReference>
<name>U1HK66_ENDPU</name>
<dbReference type="OrthoDB" id="19329at2759"/>
<evidence type="ECO:0000313" key="4">
    <source>
        <dbReference type="Proteomes" id="UP000019373"/>
    </source>
</evidence>